<reference evidence="2" key="1">
    <citation type="submission" date="2021-05" db="UniProtKB">
        <authorList>
            <consortium name="EnsemblPlants"/>
        </authorList>
    </citation>
    <scope>IDENTIFICATION</scope>
    <source>
        <strain evidence="2">subsp. malaccensis</strain>
    </source>
</reference>
<feature type="region of interest" description="Disordered" evidence="1">
    <location>
        <begin position="1"/>
        <end position="40"/>
    </location>
</feature>
<sequence>MSSCEHVGPTDDPCFRRSPPSISMESSIPFGGGRGDSVRDEGALHQLHDEGFSLVLLPPSGLCHRRRCSSLSPRTLLRS</sequence>
<evidence type="ECO:0000313" key="2">
    <source>
        <dbReference type="EnsemblPlants" id="Ma06_p28190.1"/>
    </source>
</evidence>
<feature type="compositionally biased region" description="Low complexity" evidence="1">
    <location>
        <begin position="18"/>
        <end position="29"/>
    </location>
</feature>
<dbReference type="InParanoid" id="A0A804JLB6"/>
<proteinExistence type="predicted"/>
<dbReference type="EnsemblPlants" id="Ma06_t28190.1">
    <property type="protein sequence ID" value="Ma06_p28190.1"/>
    <property type="gene ID" value="Ma06_g28190"/>
</dbReference>
<name>A0A804JLB6_MUSAM</name>
<protein>
    <submittedName>
        <fullName evidence="2">Uncharacterized protein</fullName>
    </submittedName>
</protein>
<dbReference type="Gramene" id="Ma06_t28190.1">
    <property type="protein sequence ID" value="Ma06_p28190.1"/>
    <property type="gene ID" value="Ma06_g28190"/>
</dbReference>
<accession>A0A804JLB6</accession>
<dbReference type="AlphaFoldDB" id="A0A804JLB6"/>
<keyword evidence="3" id="KW-1185">Reference proteome</keyword>
<evidence type="ECO:0000256" key="1">
    <source>
        <dbReference type="SAM" id="MobiDB-lite"/>
    </source>
</evidence>
<dbReference type="Proteomes" id="UP000012960">
    <property type="component" value="Unplaced"/>
</dbReference>
<organism evidence="2 3">
    <name type="scientific">Musa acuminata subsp. malaccensis</name>
    <name type="common">Wild banana</name>
    <name type="synonym">Musa malaccensis</name>
    <dbReference type="NCBI Taxonomy" id="214687"/>
    <lineage>
        <taxon>Eukaryota</taxon>
        <taxon>Viridiplantae</taxon>
        <taxon>Streptophyta</taxon>
        <taxon>Embryophyta</taxon>
        <taxon>Tracheophyta</taxon>
        <taxon>Spermatophyta</taxon>
        <taxon>Magnoliopsida</taxon>
        <taxon>Liliopsida</taxon>
        <taxon>Zingiberales</taxon>
        <taxon>Musaceae</taxon>
        <taxon>Musa</taxon>
    </lineage>
</organism>
<evidence type="ECO:0000313" key="3">
    <source>
        <dbReference type="Proteomes" id="UP000012960"/>
    </source>
</evidence>